<evidence type="ECO:0000313" key="4">
    <source>
        <dbReference type="Proteomes" id="UP000678228"/>
    </source>
</evidence>
<dbReference type="InterPro" id="IPR044662">
    <property type="entry name" value="HS1/DABB1-like"/>
</dbReference>
<feature type="domain" description="Stress-response A/B barrel" evidence="2">
    <location>
        <begin position="2"/>
        <end position="95"/>
    </location>
</feature>
<dbReference type="PANTHER" id="PTHR33178">
    <property type="match status" value="1"/>
</dbReference>
<sequence length="97" mass="11027">MIDRTVLIKFAEWTTDEQLNEVIKRFKALKDNLTGIVDLQAGLNMQEKSKEYQVVLSVRFENIAALDAYVANEQHQAVATYIKEIGRVDSIGVDIEI</sequence>
<protein>
    <submittedName>
        <fullName evidence="3">Dabb family protein</fullName>
    </submittedName>
</protein>
<dbReference type="Pfam" id="PF07876">
    <property type="entry name" value="Dabb"/>
    <property type="match status" value="1"/>
</dbReference>
<accession>A0A940WYP2</accession>
<evidence type="ECO:0000256" key="1">
    <source>
        <dbReference type="ARBA" id="ARBA00011738"/>
    </source>
</evidence>
<comment type="subunit">
    <text evidence="1">Homodimer.</text>
</comment>
<dbReference type="SMART" id="SM00886">
    <property type="entry name" value="Dabb"/>
    <property type="match status" value="1"/>
</dbReference>
<dbReference type="InterPro" id="IPR011008">
    <property type="entry name" value="Dimeric_a/b-barrel"/>
</dbReference>
<dbReference type="RefSeq" id="WP_210596138.1">
    <property type="nucleotide sequence ID" value="NZ_JAGKSQ010000002.1"/>
</dbReference>
<proteinExistence type="predicted"/>
<dbReference type="Proteomes" id="UP000678228">
    <property type="component" value="Unassembled WGS sequence"/>
</dbReference>
<reference evidence="3" key="1">
    <citation type="submission" date="2021-03" db="EMBL/GenBank/DDBJ databases">
        <title>Bacillus suaedae sp. nov., isolated from Suaeda aralocaspica.</title>
        <authorList>
            <person name="Lei R.F.R."/>
        </authorList>
    </citation>
    <scope>NUCLEOTIDE SEQUENCE</scope>
    <source>
        <strain evidence="3">YZJH907-2</strain>
    </source>
</reference>
<gene>
    <name evidence="3" type="ORF">J7W16_05085</name>
</gene>
<comment type="caution">
    <text evidence="3">The sequence shown here is derived from an EMBL/GenBank/DDBJ whole genome shotgun (WGS) entry which is preliminary data.</text>
</comment>
<evidence type="ECO:0000259" key="2">
    <source>
        <dbReference type="PROSITE" id="PS51502"/>
    </source>
</evidence>
<name>A0A940WYP2_9BACI</name>
<evidence type="ECO:0000313" key="3">
    <source>
        <dbReference type="EMBL" id="MBP3950499.1"/>
    </source>
</evidence>
<dbReference type="SUPFAM" id="SSF54909">
    <property type="entry name" value="Dimeric alpha+beta barrel"/>
    <property type="match status" value="1"/>
</dbReference>
<dbReference type="Gene3D" id="3.30.70.100">
    <property type="match status" value="1"/>
</dbReference>
<dbReference type="PROSITE" id="PS51502">
    <property type="entry name" value="S_R_A_B_BARREL"/>
    <property type="match status" value="1"/>
</dbReference>
<keyword evidence="4" id="KW-1185">Reference proteome</keyword>
<dbReference type="PANTHER" id="PTHR33178:SF10">
    <property type="entry name" value="STRESS-RESPONSE A_B BARREL DOMAIN-CONTAINING PROTEIN"/>
    <property type="match status" value="1"/>
</dbReference>
<dbReference type="AlphaFoldDB" id="A0A940WYP2"/>
<dbReference type="InterPro" id="IPR013097">
    <property type="entry name" value="Dabb"/>
</dbReference>
<organism evidence="3 4">
    <name type="scientific">Halalkalibacter suaedae</name>
    <dbReference type="NCBI Taxonomy" id="2822140"/>
    <lineage>
        <taxon>Bacteria</taxon>
        <taxon>Bacillati</taxon>
        <taxon>Bacillota</taxon>
        <taxon>Bacilli</taxon>
        <taxon>Bacillales</taxon>
        <taxon>Bacillaceae</taxon>
        <taxon>Halalkalibacter</taxon>
    </lineage>
</organism>
<dbReference type="EMBL" id="JAGKSQ010000002">
    <property type="protein sequence ID" value="MBP3950499.1"/>
    <property type="molecule type" value="Genomic_DNA"/>
</dbReference>